<sequence length="277" mass="30169">MVWRQVTRLARLRTMRATAVIVVALAVCVGEIVHEPRLDHNPVFAGDVVVFYPEHPDDEVLWGGSAIRAAIDTKGADNVYVVLVSRGLGATPFLAPARFGELTGAQRGHLREDEFRAAMAALGVAPPNVVVLADPGRRSEDGFAQMRQAALGFERRAAAAGRTVTHVAHSYVLDNNRLHRSNGRVIKDLLDQGLIANALFWIKPEFKYNVPVGDLVRFQALAPADSTAVHAAIDAYTRTVSAAGLEAIGFRSTPWYFYMLEWDAHLTSLLHTAAVPG</sequence>
<dbReference type="GO" id="GO:0035595">
    <property type="term" value="F:N-acetylglucosaminylinositol deacetylase activity"/>
    <property type="evidence" value="ECO:0007669"/>
    <property type="project" value="UniProtKB-EC"/>
</dbReference>
<accession>A0A1J5R8T6</accession>
<dbReference type="EC" id="3.5.1.103" evidence="1"/>
<keyword evidence="1" id="KW-0378">Hydrolase</keyword>
<gene>
    <name evidence="1" type="primary">mshB_3</name>
    <name evidence="1" type="ORF">GALL_263010</name>
</gene>
<dbReference type="AlphaFoldDB" id="A0A1J5R8T6"/>
<protein>
    <submittedName>
        <fullName evidence="1">1D-myo-inositol 2-acetamido-2-deoxy-alpha-D-glucopyranoside deacetylase</fullName>
        <ecNumber evidence="1">3.5.1.103</ecNumber>
    </submittedName>
</protein>
<organism evidence="1">
    <name type="scientific">mine drainage metagenome</name>
    <dbReference type="NCBI Taxonomy" id="410659"/>
    <lineage>
        <taxon>unclassified sequences</taxon>
        <taxon>metagenomes</taxon>
        <taxon>ecological metagenomes</taxon>
    </lineage>
</organism>
<comment type="caution">
    <text evidence="1">The sequence shown here is derived from an EMBL/GenBank/DDBJ whole genome shotgun (WGS) entry which is preliminary data.</text>
</comment>
<dbReference type="InterPro" id="IPR024078">
    <property type="entry name" value="LmbE-like_dom_sf"/>
</dbReference>
<name>A0A1J5R8T6_9ZZZZ</name>
<dbReference type="SUPFAM" id="SSF102588">
    <property type="entry name" value="LmbE-like"/>
    <property type="match status" value="1"/>
</dbReference>
<dbReference type="Gene3D" id="3.40.50.10320">
    <property type="entry name" value="LmbE-like"/>
    <property type="match status" value="1"/>
</dbReference>
<dbReference type="EMBL" id="MLJW01000249">
    <property type="protein sequence ID" value="OIQ91762.1"/>
    <property type="molecule type" value="Genomic_DNA"/>
</dbReference>
<proteinExistence type="predicted"/>
<reference evidence="1" key="1">
    <citation type="submission" date="2016-10" db="EMBL/GenBank/DDBJ databases">
        <title>Sequence of Gallionella enrichment culture.</title>
        <authorList>
            <person name="Poehlein A."/>
            <person name="Muehling M."/>
            <person name="Daniel R."/>
        </authorList>
    </citation>
    <scope>NUCLEOTIDE SEQUENCE</scope>
</reference>
<evidence type="ECO:0000313" key="1">
    <source>
        <dbReference type="EMBL" id="OIQ91762.1"/>
    </source>
</evidence>